<dbReference type="Pfam" id="PF00097">
    <property type="entry name" value="zf-C3HC4"/>
    <property type="match status" value="1"/>
</dbReference>
<dbReference type="Proteomes" id="UP000658997">
    <property type="component" value="Unassembled WGS sequence"/>
</dbReference>
<dbReference type="PROSITE" id="PS51873">
    <property type="entry name" value="TRIAD"/>
    <property type="match status" value="1"/>
</dbReference>
<evidence type="ECO:0000313" key="19">
    <source>
        <dbReference type="Proteomes" id="UP000658997"/>
    </source>
</evidence>
<protein>
    <recommendedName>
        <fullName evidence="3">RBR-type E3 ubiquitin transferase</fullName>
        <ecNumber evidence="3">2.3.2.31</ecNumber>
    </recommendedName>
</protein>
<dbReference type="CDD" id="cd20341">
    <property type="entry name" value="BRcat_RBR_RNF14"/>
    <property type="match status" value="1"/>
</dbReference>
<reference evidence="18" key="2">
    <citation type="submission" date="2016-04" db="EMBL/GenBank/DDBJ databases">
        <authorList>
            <person name="Guldener U."/>
            <person name="Guldener U."/>
        </authorList>
    </citation>
    <scope>NUCLEOTIDE SEQUENCE [LARGE SCALE GENOMIC DNA]</scope>
    <source>
        <strain evidence="18">UB2112</strain>
    </source>
</reference>
<dbReference type="SMART" id="SM00647">
    <property type="entry name" value="IBR"/>
    <property type="match status" value="2"/>
</dbReference>
<evidence type="ECO:0000256" key="8">
    <source>
        <dbReference type="ARBA" id="ARBA00022786"/>
    </source>
</evidence>
<feature type="region of interest" description="Disordered" evidence="12">
    <location>
        <begin position="417"/>
        <end position="460"/>
    </location>
</feature>
<keyword evidence="5" id="KW-0479">Metal-binding</keyword>
<dbReference type="InterPro" id="IPR031127">
    <property type="entry name" value="E3_UB_ligase_RBR"/>
</dbReference>
<evidence type="ECO:0000256" key="10">
    <source>
        <dbReference type="ARBA" id="ARBA00044508"/>
    </source>
</evidence>
<gene>
    <name evidence="17" type="ORF">UBRO2_04061</name>
    <name evidence="16" type="ORF">UBRO_04059</name>
</gene>
<dbReference type="OrthoDB" id="1431934at2759"/>
<dbReference type="Pfam" id="PF05773">
    <property type="entry name" value="RWD"/>
    <property type="match status" value="1"/>
</dbReference>
<keyword evidence="8" id="KW-0833">Ubl conjugation pathway</keyword>
<dbReference type="SUPFAM" id="SSF57850">
    <property type="entry name" value="RING/U-box"/>
    <property type="match status" value="3"/>
</dbReference>
<evidence type="ECO:0000256" key="9">
    <source>
        <dbReference type="ARBA" id="ARBA00022833"/>
    </source>
</evidence>
<name>A0A1K0H695_9BASI</name>
<dbReference type="CDD" id="cd23821">
    <property type="entry name" value="RWD_IMPACT"/>
    <property type="match status" value="1"/>
</dbReference>
<dbReference type="SMART" id="SM00184">
    <property type="entry name" value="RING"/>
    <property type="match status" value="1"/>
</dbReference>
<dbReference type="EMBL" id="LT558122">
    <property type="protein sequence ID" value="SAM81851.1"/>
    <property type="molecule type" value="Genomic_DNA"/>
</dbReference>
<feature type="region of interest" description="Disordered" evidence="12">
    <location>
        <begin position="180"/>
        <end position="214"/>
    </location>
</feature>
<evidence type="ECO:0000256" key="5">
    <source>
        <dbReference type="ARBA" id="ARBA00022723"/>
    </source>
</evidence>
<dbReference type="Pfam" id="PF01485">
    <property type="entry name" value="IBR"/>
    <property type="match status" value="1"/>
</dbReference>
<keyword evidence="19" id="KW-1185">Reference proteome</keyword>
<feature type="region of interest" description="Disordered" evidence="12">
    <location>
        <begin position="671"/>
        <end position="702"/>
    </location>
</feature>
<keyword evidence="9" id="KW-0862">Zinc</keyword>
<dbReference type="PROSITE" id="PS50089">
    <property type="entry name" value="ZF_RING_2"/>
    <property type="match status" value="1"/>
</dbReference>
<evidence type="ECO:0000256" key="2">
    <source>
        <dbReference type="ARBA" id="ARBA00004906"/>
    </source>
</evidence>
<proteinExistence type="inferred from homology"/>
<comment type="catalytic activity">
    <reaction evidence="1">
        <text>[E2 ubiquitin-conjugating enzyme]-S-ubiquitinyl-L-cysteine + [acceptor protein]-L-lysine = [E2 ubiquitin-conjugating enzyme]-L-cysteine + [acceptor protein]-N(6)-ubiquitinyl-L-lysine.</text>
        <dbReference type="EC" id="2.3.2.31"/>
    </reaction>
</comment>
<evidence type="ECO:0000256" key="4">
    <source>
        <dbReference type="ARBA" id="ARBA00022679"/>
    </source>
</evidence>
<dbReference type="PANTHER" id="PTHR11685">
    <property type="entry name" value="RBR FAMILY RING FINGER AND IBR DOMAIN-CONTAINING"/>
    <property type="match status" value="1"/>
</dbReference>
<evidence type="ECO:0000256" key="1">
    <source>
        <dbReference type="ARBA" id="ARBA00001798"/>
    </source>
</evidence>
<dbReference type="Gene3D" id="3.30.40.10">
    <property type="entry name" value="Zinc/RING finger domain, C3HC4 (zinc finger)"/>
    <property type="match status" value="1"/>
</dbReference>
<dbReference type="Pfam" id="PF22191">
    <property type="entry name" value="IBR_1"/>
    <property type="match status" value="1"/>
</dbReference>
<comment type="pathway">
    <text evidence="2">Protein modification; protein ubiquitination.</text>
</comment>
<dbReference type="InterPro" id="IPR006575">
    <property type="entry name" value="RWD_dom"/>
</dbReference>
<evidence type="ECO:0000256" key="6">
    <source>
        <dbReference type="ARBA" id="ARBA00022737"/>
    </source>
</evidence>
<evidence type="ECO:0000313" key="16">
    <source>
        <dbReference type="EMBL" id="SAM81851.1"/>
    </source>
</evidence>
<dbReference type="Proteomes" id="UP000179920">
    <property type="component" value="Chromosome VI"/>
</dbReference>
<dbReference type="InterPro" id="IPR016135">
    <property type="entry name" value="UBQ-conjugating_enzyme/RWD"/>
</dbReference>
<keyword evidence="4" id="KW-0808">Transferase</keyword>
<feature type="domain" description="RING-type" evidence="13">
    <location>
        <begin position="359"/>
        <end position="406"/>
    </location>
</feature>
<dbReference type="CDD" id="cd20354">
    <property type="entry name" value="Rcat_RBR_RNF14"/>
    <property type="match status" value="1"/>
</dbReference>
<keyword evidence="6" id="KW-0677">Repeat</keyword>
<evidence type="ECO:0000313" key="17">
    <source>
        <dbReference type="EMBL" id="SYW81029.1"/>
    </source>
</evidence>
<evidence type="ECO:0000256" key="7">
    <source>
        <dbReference type="ARBA" id="ARBA00022771"/>
    </source>
</evidence>
<feature type="domain" description="RWD" evidence="14">
    <location>
        <begin position="151"/>
        <end position="291"/>
    </location>
</feature>
<organism evidence="16 18">
    <name type="scientific">Ustilago bromivora</name>
    <dbReference type="NCBI Taxonomy" id="307758"/>
    <lineage>
        <taxon>Eukaryota</taxon>
        <taxon>Fungi</taxon>
        <taxon>Dikarya</taxon>
        <taxon>Basidiomycota</taxon>
        <taxon>Ustilaginomycotina</taxon>
        <taxon>Ustilaginomycetes</taxon>
        <taxon>Ustilaginales</taxon>
        <taxon>Ustilaginaceae</taxon>
        <taxon>Ustilago</taxon>
    </lineage>
</organism>
<evidence type="ECO:0000256" key="12">
    <source>
        <dbReference type="SAM" id="MobiDB-lite"/>
    </source>
</evidence>
<dbReference type="Gene3D" id="3.10.110.10">
    <property type="entry name" value="Ubiquitin Conjugating Enzyme"/>
    <property type="match status" value="1"/>
</dbReference>
<evidence type="ECO:0000256" key="3">
    <source>
        <dbReference type="ARBA" id="ARBA00012251"/>
    </source>
</evidence>
<comment type="similarity">
    <text evidence="10">Belongs to the RBR family. RNF14 subfamily.</text>
</comment>
<evidence type="ECO:0000259" key="15">
    <source>
        <dbReference type="PROSITE" id="PS51873"/>
    </source>
</evidence>
<keyword evidence="7 11" id="KW-0863">Zinc-finger</keyword>
<dbReference type="InterPro" id="IPR013083">
    <property type="entry name" value="Znf_RING/FYVE/PHD"/>
</dbReference>
<dbReference type="PROSITE" id="PS50908">
    <property type="entry name" value="RWD"/>
    <property type="match status" value="1"/>
</dbReference>
<dbReference type="EMBL" id="ULHB01000087">
    <property type="protein sequence ID" value="SYW81029.1"/>
    <property type="molecule type" value="Genomic_DNA"/>
</dbReference>
<feature type="region of interest" description="Disordered" evidence="12">
    <location>
        <begin position="81"/>
        <end position="152"/>
    </location>
</feature>
<sequence>MDDVLEECRQRQEDEIVALESIFAFPEGSDEDAGEGSRPAEPRVKLIQRDPEPVLELYLPITLPRPTRILVDTYAYDTHQTTGAFPPTRNEINSFTTPPKQLAPVARDLTTTPPAAKDKQRNGRNRARKDGHLNAGANVFQPGGSASAKSSEVGRTTSLSYHASTASIEEAVDAVGRISLRSEPPAGPSTGNGLSSNPPTQRSQPRTTKQLPALSHLAPITLKVRLPSTYPSEQPPIVEILTAPWLPTNIHRKHSSLTWLQQKLDEQYHEMVGLEVLYIWATYLSEGLWIQLLEDQPYPNDVPPFLQPPDLSASDTTEAKLRFEEHLETPNDRPRLAAQLLSHSRLCSRTTFDASSFDCAICLETRKGRACTRLTGCGHVFCSECLAGYLSSLVDDGFHRQAKRCPDPECVTLWSEREKQNQVDQEGNLVMSPSSKPKPRSPQPFSRDNNTAQNGDAGADSEPAVVVGLVTRDELHSILGPSRLARLEELTVKAKMEADPSVSYCPRSGCQAAVVRLATDENSGHWERFRECLSCGFAFCAWCSRSWHGLTSCPVSFQSELIRRYLSLPTSSPERRVMEQKFGRKTLETMVRKYEEEQQTQQWLSDYTTPCPTCGIAIEKSYGCNHMTCKSCQTHYCYLCGKAISAQNPYGHFNTPGYECYHRLFDGLLGDQDPRRQEHGQQGERGGNEARDRGHEDGRPGFALLMDENGIPIHLLEEEEQINFLAWQQFG</sequence>
<dbReference type="GO" id="GO:0008270">
    <property type="term" value="F:zinc ion binding"/>
    <property type="evidence" value="ECO:0007669"/>
    <property type="project" value="UniProtKB-KW"/>
</dbReference>
<evidence type="ECO:0000313" key="18">
    <source>
        <dbReference type="Proteomes" id="UP000179920"/>
    </source>
</evidence>
<reference evidence="17" key="3">
    <citation type="submission" date="2018-08" db="EMBL/GenBank/DDBJ databases">
        <authorList>
            <person name="Guldener U."/>
        </authorList>
    </citation>
    <scope>NUCLEOTIDE SEQUENCE</scope>
    <source>
        <strain evidence="17">UB2</strain>
    </source>
</reference>
<dbReference type="GO" id="GO:0016567">
    <property type="term" value="P:protein ubiquitination"/>
    <property type="evidence" value="ECO:0007669"/>
    <property type="project" value="InterPro"/>
</dbReference>
<dbReference type="InterPro" id="IPR047548">
    <property type="entry name" value="Rcat_RBR_RNF14"/>
</dbReference>
<dbReference type="InterPro" id="IPR001841">
    <property type="entry name" value="Znf_RING"/>
</dbReference>
<dbReference type="InterPro" id="IPR044066">
    <property type="entry name" value="TRIAD_supradom"/>
</dbReference>
<evidence type="ECO:0000259" key="13">
    <source>
        <dbReference type="PROSITE" id="PS50089"/>
    </source>
</evidence>
<dbReference type="InterPro" id="IPR002867">
    <property type="entry name" value="IBR_dom"/>
</dbReference>
<dbReference type="SUPFAM" id="SSF54495">
    <property type="entry name" value="UBC-like"/>
    <property type="match status" value="1"/>
</dbReference>
<feature type="domain" description="RING-type" evidence="15">
    <location>
        <begin position="355"/>
        <end position="664"/>
    </location>
</feature>
<dbReference type="PROSITE" id="PS00518">
    <property type="entry name" value="ZF_RING_1"/>
    <property type="match status" value="1"/>
</dbReference>
<reference evidence="16" key="1">
    <citation type="submission" date="2016-04" db="EMBL/GenBank/DDBJ databases">
        <authorList>
            <person name="Evans L.H."/>
            <person name="Alamgir A."/>
            <person name="Owens N."/>
            <person name="Weber N.D."/>
            <person name="Virtaneva K."/>
            <person name="Barbian K."/>
            <person name="Babar A."/>
            <person name="Rosenke K."/>
        </authorList>
    </citation>
    <scope>NUCLEOTIDE SEQUENCE</scope>
    <source>
        <strain evidence="16">UB2112</strain>
    </source>
</reference>
<dbReference type="GO" id="GO:0061630">
    <property type="term" value="F:ubiquitin protein ligase activity"/>
    <property type="evidence" value="ECO:0007669"/>
    <property type="project" value="UniProtKB-EC"/>
</dbReference>
<feature type="compositionally biased region" description="Polar residues" evidence="12">
    <location>
        <begin position="90"/>
        <end position="99"/>
    </location>
</feature>
<dbReference type="InterPro" id="IPR018957">
    <property type="entry name" value="Znf_C3HC4_RING-type"/>
</dbReference>
<dbReference type="InterPro" id="IPR017907">
    <property type="entry name" value="Znf_RING_CS"/>
</dbReference>
<dbReference type="AlphaFoldDB" id="A0A1K0H695"/>
<evidence type="ECO:0000256" key="11">
    <source>
        <dbReference type="PROSITE-ProRule" id="PRU00175"/>
    </source>
</evidence>
<evidence type="ECO:0000259" key="14">
    <source>
        <dbReference type="PROSITE" id="PS50908"/>
    </source>
</evidence>
<feature type="compositionally biased region" description="Polar residues" evidence="12">
    <location>
        <begin position="189"/>
        <end position="210"/>
    </location>
</feature>
<feature type="compositionally biased region" description="Basic and acidic residues" evidence="12">
    <location>
        <begin position="672"/>
        <end position="699"/>
    </location>
</feature>
<dbReference type="EC" id="2.3.2.31" evidence="3"/>
<accession>A0A1K0H695</accession>
<dbReference type="Gene3D" id="1.20.120.1750">
    <property type="match status" value="1"/>
</dbReference>